<keyword evidence="8" id="KW-0520">NAD</keyword>
<keyword evidence="5 10" id="KW-0560">Oxidoreductase</keyword>
<dbReference type="Pfam" id="PF00355">
    <property type="entry name" value="Rieske"/>
    <property type="match status" value="1"/>
</dbReference>
<keyword evidence="3" id="KW-0479">Metal-binding</keyword>
<evidence type="ECO:0000256" key="8">
    <source>
        <dbReference type="ARBA" id="ARBA00023027"/>
    </source>
</evidence>
<name>A0ABS4VSG2_9PSEU</name>
<sequence>MDRLDGPSAEPVADRIWPTSLTQVPYWAFQDEEILRAELGRLFHGPYWSYLCLEAELAEPGDFCATFIGEQPVLVTRDTDGQIYAFENRCAHRGALIAMAEHGNAKDFTCVYHAWTYNLQGDLTAVAFEDGIGGAGGMPAGFCRERHGPRKLRIAVLNGLVFGSLSNEVPPLEEYLGEEIVDRIDRLLGGRTPVVLGRFTQELPNNWKLYVENVKDSYHASILHLFFTTFGINKLSQRGGIIVSEDGAHHVSYSAIDRSAATSVEVTDSDYRDQNIRSDSEYRLRDPSMLDGFSEVGDDTTLQILSVFPGFVLQQIQNSVAVRQILPVGVDRTRLNWTYLGFTDDTEEQRLVRLKQSNLVGPAGYVSMEDGCIGGFVQRGIAGAGDEFATLQMGGSEAVSSSSRVTEASVRGFWKAYRTGMGFTLEDA</sequence>
<feature type="domain" description="Rieske" evidence="9">
    <location>
        <begin position="49"/>
        <end position="163"/>
    </location>
</feature>
<organism evidence="10 11">
    <name type="scientific">Pseudonocardia parietis</name>
    <dbReference type="NCBI Taxonomy" id="570936"/>
    <lineage>
        <taxon>Bacteria</taxon>
        <taxon>Bacillati</taxon>
        <taxon>Actinomycetota</taxon>
        <taxon>Actinomycetes</taxon>
        <taxon>Pseudonocardiales</taxon>
        <taxon>Pseudonocardiaceae</taxon>
        <taxon>Pseudonocardia</taxon>
    </lineage>
</organism>
<evidence type="ECO:0000256" key="2">
    <source>
        <dbReference type="ARBA" id="ARBA00022714"/>
    </source>
</evidence>
<evidence type="ECO:0000256" key="6">
    <source>
        <dbReference type="ARBA" id="ARBA00023004"/>
    </source>
</evidence>
<dbReference type="Gene3D" id="3.90.380.10">
    <property type="entry name" value="Naphthalene 1,2-dioxygenase Alpha Subunit, Chain A, domain 1"/>
    <property type="match status" value="1"/>
</dbReference>
<keyword evidence="7" id="KW-0411">Iron-sulfur</keyword>
<evidence type="ECO:0000256" key="4">
    <source>
        <dbReference type="ARBA" id="ARBA00022964"/>
    </source>
</evidence>
<dbReference type="EMBL" id="JAGINU010000001">
    <property type="protein sequence ID" value="MBP2366835.1"/>
    <property type="molecule type" value="Genomic_DNA"/>
</dbReference>
<accession>A0ABS4VSG2</accession>
<protein>
    <submittedName>
        <fullName evidence="10">Anthranilate 1,2-dioxygenase large subunit</fullName>
        <ecNumber evidence="10">1.14.12.1</ecNumber>
    </submittedName>
</protein>
<evidence type="ECO:0000259" key="9">
    <source>
        <dbReference type="PROSITE" id="PS51296"/>
    </source>
</evidence>
<dbReference type="SUPFAM" id="SSF50022">
    <property type="entry name" value="ISP domain"/>
    <property type="match status" value="1"/>
</dbReference>
<keyword evidence="2" id="KW-0001">2Fe-2S</keyword>
<comment type="similarity">
    <text evidence="1">Belongs to the bacterial ring-hydroxylating dioxygenase alpha subunit family.</text>
</comment>
<dbReference type="InterPro" id="IPR001663">
    <property type="entry name" value="Rng_hydr_dOase-A"/>
</dbReference>
<dbReference type="InterPro" id="IPR017941">
    <property type="entry name" value="Rieske_2Fe-2S"/>
</dbReference>
<evidence type="ECO:0000256" key="1">
    <source>
        <dbReference type="ARBA" id="ARBA00008751"/>
    </source>
</evidence>
<dbReference type="SUPFAM" id="SSF55961">
    <property type="entry name" value="Bet v1-like"/>
    <property type="match status" value="1"/>
</dbReference>
<dbReference type="PROSITE" id="PS00570">
    <property type="entry name" value="RING_HYDROXYL_ALPHA"/>
    <property type="match status" value="1"/>
</dbReference>
<dbReference type="InterPro" id="IPR036922">
    <property type="entry name" value="Rieske_2Fe-2S_sf"/>
</dbReference>
<dbReference type="InterPro" id="IPR015879">
    <property type="entry name" value="Ring_hydroxy_dOase_asu_C_dom"/>
</dbReference>
<keyword evidence="11" id="KW-1185">Reference proteome</keyword>
<dbReference type="InterPro" id="IPR015881">
    <property type="entry name" value="ARHD_Rieske_2Fe_2S"/>
</dbReference>
<keyword evidence="6" id="KW-0408">Iron</keyword>
<dbReference type="RefSeq" id="WP_210026930.1">
    <property type="nucleotide sequence ID" value="NZ_JAGINU010000001.1"/>
</dbReference>
<dbReference type="PANTHER" id="PTHR43756:SF1">
    <property type="entry name" value="3-PHENYLPROPIONATE_CINNAMIC ACID DIOXYGENASE SUBUNIT ALPHA"/>
    <property type="match status" value="1"/>
</dbReference>
<dbReference type="CDD" id="cd08880">
    <property type="entry name" value="RHO_alpha_C_ahdA1c-like"/>
    <property type="match status" value="1"/>
</dbReference>
<evidence type="ECO:0000313" key="10">
    <source>
        <dbReference type="EMBL" id="MBP2366835.1"/>
    </source>
</evidence>
<dbReference type="GO" id="GO:0018618">
    <property type="term" value="F:anthranilate 1,2-dioxygenase (deaminating, decarboxylating) activity"/>
    <property type="evidence" value="ECO:0007669"/>
    <property type="project" value="UniProtKB-EC"/>
</dbReference>
<dbReference type="Pfam" id="PF00848">
    <property type="entry name" value="Ring_hydroxyl_A"/>
    <property type="match status" value="1"/>
</dbReference>
<reference evidence="10 11" key="1">
    <citation type="submission" date="2021-03" db="EMBL/GenBank/DDBJ databases">
        <title>Sequencing the genomes of 1000 actinobacteria strains.</title>
        <authorList>
            <person name="Klenk H.-P."/>
        </authorList>
    </citation>
    <scope>NUCLEOTIDE SEQUENCE [LARGE SCALE GENOMIC DNA]</scope>
    <source>
        <strain evidence="10 11">DSM 45256</strain>
    </source>
</reference>
<dbReference type="Gene3D" id="2.102.10.10">
    <property type="entry name" value="Rieske [2Fe-2S] iron-sulphur domain"/>
    <property type="match status" value="1"/>
</dbReference>
<keyword evidence="4" id="KW-0223">Dioxygenase</keyword>
<gene>
    <name evidence="10" type="ORF">JOF36_002531</name>
</gene>
<dbReference type="PANTHER" id="PTHR43756">
    <property type="entry name" value="CHOLINE MONOOXYGENASE, CHLOROPLASTIC"/>
    <property type="match status" value="1"/>
</dbReference>
<evidence type="ECO:0000256" key="7">
    <source>
        <dbReference type="ARBA" id="ARBA00023014"/>
    </source>
</evidence>
<dbReference type="InterPro" id="IPR043264">
    <property type="entry name" value="AhdA1c-like_alpha_C"/>
</dbReference>
<dbReference type="PRINTS" id="PR00090">
    <property type="entry name" value="RNGDIOXGNASE"/>
</dbReference>
<dbReference type="Proteomes" id="UP001519295">
    <property type="component" value="Unassembled WGS sequence"/>
</dbReference>
<dbReference type="PROSITE" id="PS51296">
    <property type="entry name" value="RIESKE"/>
    <property type="match status" value="1"/>
</dbReference>
<evidence type="ECO:0000256" key="3">
    <source>
        <dbReference type="ARBA" id="ARBA00022723"/>
    </source>
</evidence>
<evidence type="ECO:0000256" key="5">
    <source>
        <dbReference type="ARBA" id="ARBA00023002"/>
    </source>
</evidence>
<dbReference type="EC" id="1.14.12.1" evidence="10"/>
<proteinExistence type="inferred from homology"/>
<evidence type="ECO:0000313" key="11">
    <source>
        <dbReference type="Proteomes" id="UP001519295"/>
    </source>
</evidence>
<comment type="caution">
    <text evidence="10">The sequence shown here is derived from an EMBL/GenBank/DDBJ whole genome shotgun (WGS) entry which is preliminary data.</text>
</comment>